<evidence type="ECO:0000313" key="17">
    <source>
        <dbReference type="EMBL" id="MEC5384376.1"/>
    </source>
</evidence>
<evidence type="ECO:0000256" key="14">
    <source>
        <dbReference type="ARBA" id="ARBA00038036"/>
    </source>
</evidence>
<evidence type="ECO:0000256" key="1">
    <source>
        <dbReference type="ARBA" id="ARBA00001206"/>
    </source>
</evidence>
<feature type="binding site" evidence="16">
    <location>
        <position position="120"/>
    </location>
    <ligand>
        <name>ATP</name>
        <dbReference type="ChEBI" id="CHEBI:30616"/>
    </ligand>
</feature>
<reference evidence="17 18" key="1">
    <citation type="submission" date="2024-01" db="EMBL/GenBank/DDBJ databases">
        <title>Uliginosibacterium soil sp. nov.</title>
        <authorList>
            <person name="Lv Y."/>
        </authorList>
    </citation>
    <scope>NUCLEOTIDE SEQUENCE [LARGE SCALE GENOMIC DNA]</scope>
    <source>
        <strain evidence="17 18">H3</strain>
    </source>
</reference>
<comment type="cofactor">
    <cofactor evidence="16">
        <name>NH4(+)</name>
        <dbReference type="ChEBI" id="CHEBI:28938"/>
    </cofactor>
    <cofactor evidence="16">
        <name>K(+)</name>
        <dbReference type="ChEBI" id="CHEBI:29103"/>
    </cofactor>
    <text evidence="16">A monovalent cation. Ammonium or potassium.</text>
</comment>
<dbReference type="SUPFAM" id="SSF53067">
    <property type="entry name" value="Actin-like ATPase domain"/>
    <property type="match status" value="2"/>
</dbReference>
<keyword evidence="12 16" id="KW-0630">Potassium</keyword>
<dbReference type="Pfam" id="PF03309">
    <property type="entry name" value="Pan_kinase"/>
    <property type="match status" value="1"/>
</dbReference>
<dbReference type="EC" id="2.7.1.33" evidence="6 16"/>
<dbReference type="EMBL" id="JAYXHS010000001">
    <property type="protein sequence ID" value="MEC5384376.1"/>
    <property type="molecule type" value="Genomic_DNA"/>
</dbReference>
<gene>
    <name evidence="16" type="primary">coaX</name>
    <name evidence="17" type="ORF">VVD49_01505</name>
</gene>
<comment type="caution">
    <text evidence="17">The sequence shown here is derived from an EMBL/GenBank/DDBJ whole genome shotgun (WGS) entry which is preliminary data.</text>
</comment>
<proteinExistence type="inferred from homology"/>
<evidence type="ECO:0000256" key="12">
    <source>
        <dbReference type="ARBA" id="ARBA00022958"/>
    </source>
</evidence>
<keyword evidence="8 16" id="KW-0808">Transferase</keyword>
<dbReference type="GO" id="GO:0004594">
    <property type="term" value="F:pantothenate kinase activity"/>
    <property type="evidence" value="ECO:0007669"/>
    <property type="project" value="UniProtKB-EC"/>
</dbReference>
<keyword evidence="9 16" id="KW-0547">Nucleotide-binding</keyword>
<evidence type="ECO:0000256" key="15">
    <source>
        <dbReference type="ARBA" id="ARBA00040883"/>
    </source>
</evidence>
<dbReference type="PANTHER" id="PTHR34265:SF1">
    <property type="entry name" value="TYPE III PANTOTHENATE KINASE"/>
    <property type="match status" value="1"/>
</dbReference>
<evidence type="ECO:0000256" key="6">
    <source>
        <dbReference type="ARBA" id="ARBA00012102"/>
    </source>
</evidence>
<comment type="cofactor">
    <cofactor evidence="2">
        <name>K(+)</name>
        <dbReference type="ChEBI" id="CHEBI:29103"/>
    </cofactor>
</comment>
<keyword evidence="7 16" id="KW-0963">Cytoplasm</keyword>
<evidence type="ECO:0000256" key="4">
    <source>
        <dbReference type="ARBA" id="ARBA00005225"/>
    </source>
</evidence>
<organism evidence="17 18">
    <name type="scientific">Uliginosibacterium silvisoli</name>
    <dbReference type="NCBI Taxonomy" id="3114758"/>
    <lineage>
        <taxon>Bacteria</taxon>
        <taxon>Pseudomonadati</taxon>
        <taxon>Pseudomonadota</taxon>
        <taxon>Betaproteobacteria</taxon>
        <taxon>Rhodocyclales</taxon>
        <taxon>Zoogloeaceae</taxon>
        <taxon>Uliginosibacterium</taxon>
    </lineage>
</organism>
<dbReference type="Gene3D" id="3.30.420.40">
    <property type="match status" value="2"/>
</dbReference>
<comment type="subunit">
    <text evidence="5 16">Homodimer.</text>
</comment>
<evidence type="ECO:0000256" key="7">
    <source>
        <dbReference type="ARBA" id="ARBA00022490"/>
    </source>
</evidence>
<evidence type="ECO:0000313" key="18">
    <source>
        <dbReference type="Proteomes" id="UP001331561"/>
    </source>
</evidence>
<accession>A0ABU6JY96</accession>
<protein>
    <recommendedName>
        <fullName evidence="15 16">Type III pantothenate kinase</fullName>
        <ecNumber evidence="6 16">2.7.1.33</ecNumber>
    </recommendedName>
    <alternativeName>
        <fullName evidence="16">PanK-III</fullName>
    </alternativeName>
    <alternativeName>
        <fullName evidence="16">Pantothenic acid kinase</fullName>
    </alternativeName>
</protein>
<feature type="active site" description="Proton acceptor" evidence="16">
    <location>
        <position position="97"/>
    </location>
</feature>
<evidence type="ECO:0000256" key="8">
    <source>
        <dbReference type="ARBA" id="ARBA00022679"/>
    </source>
</evidence>
<feature type="binding site" evidence="16">
    <location>
        <begin position="6"/>
        <end position="13"/>
    </location>
    <ligand>
        <name>ATP</name>
        <dbReference type="ChEBI" id="CHEBI:30616"/>
    </ligand>
</feature>
<evidence type="ECO:0000256" key="3">
    <source>
        <dbReference type="ARBA" id="ARBA00004496"/>
    </source>
</evidence>
<dbReference type="CDD" id="cd24015">
    <property type="entry name" value="ASKHA_NBD_PanK-III"/>
    <property type="match status" value="1"/>
</dbReference>
<evidence type="ECO:0000256" key="13">
    <source>
        <dbReference type="ARBA" id="ARBA00022993"/>
    </source>
</evidence>
<name>A0ABU6JY96_9RHOO</name>
<evidence type="ECO:0000256" key="10">
    <source>
        <dbReference type="ARBA" id="ARBA00022777"/>
    </source>
</evidence>
<evidence type="ECO:0000256" key="5">
    <source>
        <dbReference type="ARBA" id="ARBA00011738"/>
    </source>
</evidence>
<feature type="binding site" evidence="16">
    <location>
        <position position="88"/>
    </location>
    <ligand>
        <name>substrate</name>
    </ligand>
</feature>
<dbReference type="RefSeq" id="WP_327597356.1">
    <property type="nucleotide sequence ID" value="NZ_JAYXHS010000001.1"/>
</dbReference>
<comment type="subcellular location">
    <subcellularLocation>
        <location evidence="3 16">Cytoplasm</location>
    </subcellularLocation>
</comment>
<comment type="function">
    <text evidence="16">Catalyzes the phosphorylation of pantothenate (Pan), the first step in CoA biosynthesis.</text>
</comment>
<dbReference type="PANTHER" id="PTHR34265">
    <property type="entry name" value="TYPE III PANTOTHENATE KINASE"/>
    <property type="match status" value="1"/>
</dbReference>
<sequence length="238" mass="25006">MYLFIDAGNTRIKYAGHDGADWLFHDAVPSDASAPLKLPAGFAPQRILVVSVADAICNAFIEAQLASWAECIEWFRSTPERCGLRNGYEEPTQLGADRWAGAIAAWQHVKGACLVVAAGTATTIDVITADGVFAGGCIAPGLEMMRRALARGTAALPLAAGHFEALPRNTADAIFSGCLNAQLGSIARMRGRLPDDAPVLLTGGAAPALRDGIDGNVVELPRLVLEGLLWTARSEQGA</sequence>
<evidence type="ECO:0000256" key="9">
    <source>
        <dbReference type="ARBA" id="ARBA00022741"/>
    </source>
</evidence>
<feature type="binding site" evidence="16">
    <location>
        <begin position="95"/>
        <end position="98"/>
    </location>
    <ligand>
        <name>substrate</name>
    </ligand>
</feature>
<evidence type="ECO:0000256" key="16">
    <source>
        <dbReference type="HAMAP-Rule" id="MF_01274"/>
    </source>
</evidence>
<dbReference type="HAMAP" id="MF_01274">
    <property type="entry name" value="Pantothen_kinase_3"/>
    <property type="match status" value="1"/>
</dbReference>
<feature type="binding site" evidence="16">
    <location>
        <position position="170"/>
    </location>
    <ligand>
        <name>substrate</name>
    </ligand>
</feature>
<keyword evidence="11 16" id="KW-0067">ATP-binding</keyword>
<evidence type="ECO:0000256" key="2">
    <source>
        <dbReference type="ARBA" id="ARBA00001958"/>
    </source>
</evidence>
<dbReference type="InterPro" id="IPR043129">
    <property type="entry name" value="ATPase_NBD"/>
</dbReference>
<keyword evidence="10 16" id="KW-0418">Kinase</keyword>
<comment type="caution">
    <text evidence="16">Lacks conserved residue(s) required for the propagation of feature annotation.</text>
</comment>
<comment type="pathway">
    <text evidence="4 16">Cofactor biosynthesis; coenzyme A biosynthesis; CoA from (R)-pantothenate: step 1/5.</text>
</comment>
<keyword evidence="18" id="KW-1185">Reference proteome</keyword>
<keyword evidence="13 16" id="KW-0173">Coenzyme A biosynthesis</keyword>
<dbReference type="NCBIfam" id="TIGR00671">
    <property type="entry name" value="baf"/>
    <property type="match status" value="1"/>
</dbReference>
<comment type="similarity">
    <text evidence="14 16">Belongs to the type III pantothenate kinase family.</text>
</comment>
<dbReference type="InterPro" id="IPR004619">
    <property type="entry name" value="Type_III_PanK"/>
</dbReference>
<evidence type="ECO:0000256" key="11">
    <source>
        <dbReference type="ARBA" id="ARBA00022840"/>
    </source>
</evidence>
<dbReference type="Proteomes" id="UP001331561">
    <property type="component" value="Unassembled WGS sequence"/>
</dbReference>
<comment type="catalytic activity">
    <reaction evidence="1 16">
        <text>(R)-pantothenate + ATP = (R)-4'-phosphopantothenate + ADP + H(+)</text>
        <dbReference type="Rhea" id="RHEA:16373"/>
        <dbReference type="ChEBI" id="CHEBI:10986"/>
        <dbReference type="ChEBI" id="CHEBI:15378"/>
        <dbReference type="ChEBI" id="CHEBI:29032"/>
        <dbReference type="ChEBI" id="CHEBI:30616"/>
        <dbReference type="ChEBI" id="CHEBI:456216"/>
        <dbReference type="EC" id="2.7.1.33"/>
    </reaction>
</comment>